<gene>
    <name evidence="2" type="ORF">DLD82_12380</name>
</gene>
<dbReference type="Proteomes" id="UP000245934">
    <property type="component" value="Unassembled WGS sequence"/>
</dbReference>
<evidence type="ECO:0000313" key="2">
    <source>
        <dbReference type="EMBL" id="PWR72379.1"/>
    </source>
</evidence>
<dbReference type="GeneID" id="97608298"/>
<comment type="caution">
    <text evidence="2">The sequence shown here is derived from an EMBL/GenBank/DDBJ whole genome shotgun (WGS) entry which is preliminary data.</text>
</comment>
<reference evidence="2 3" key="1">
    <citation type="submission" date="2018-05" db="EMBL/GenBank/DDBJ databases">
        <title>Draft genome of Methanospirillum stamsii Pt1.</title>
        <authorList>
            <person name="Dueholm M.S."/>
            <person name="Nielsen P.H."/>
            <person name="Bakmann L.F."/>
            <person name="Otzen D.E."/>
        </authorList>
    </citation>
    <scope>NUCLEOTIDE SEQUENCE [LARGE SCALE GENOMIC DNA]</scope>
    <source>
        <strain evidence="2 3">Pt1</strain>
    </source>
</reference>
<dbReference type="RefSeq" id="WP_109941439.1">
    <property type="nucleotide sequence ID" value="NZ_CP176366.1"/>
</dbReference>
<organism evidence="2 3">
    <name type="scientific">Methanospirillum stamsii</name>
    <dbReference type="NCBI Taxonomy" id="1277351"/>
    <lineage>
        <taxon>Archaea</taxon>
        <taxon>Methanobacteriati</taxon>
        <taxon>Methanobacteriota</taxon>
        <taxon>Stenosarchaea group</taxon>
        <taxon>Methanomicrobia</taxon>
        <taxon>Methanomicrobiales</taxon>
        <taxon>Methanospirillaceae</taxon>
        <taxon>Methanospirillum</taxon>
    </lineage>
</organism>
<protein>
    <recommendedName>
        <fullName evidence="4">V-type ATP synthase subunit H</fullName>
    </recommendedName>
</protein>
<evidence type="ECO:0008006" key="4">
    <source>
        <dbReference type="Google" id="ProtNLM"/>
    </source>
</evidence>
<evidence type="ECO:0000313" key="3">
    <source>
        <dbReference type="Proteomes" id="UP000245934"/>
    </source>
</evidence>
<feature type="coiled-coil region" evidence="1">
    <location>
        <begin position="17"/>
        <end position="85"/>
    </location>
</feature>
<sequence length="113" mass="13074">MDLREIDQIKEAEKEAVNLIETARHRMKLAMEEAKREGEERFSVRLSDAETRLRSEREKEEEILRKELLFVMSEAENEVSNLRSKGEKNVNAAVLQVVRIVTGEEDVLSSSNE</sequence>
<evidence type="ECO:0000256" key="1">
    <source>
        <dbReference type="SAM" id="Coils"/>
    </source>
</evidence>
<name>A0A2V2MY64_9EURY</name>
<keyword evidence="3" id="KW-1185">Reference proteome</keyword>
<dbReference type="AlphaFoldDB" id="A0A2V2MY64"/>
<keyword evidence="1" id="KW-0175">Coiled coil</keyword>
<dbReference type="Gene3D" id="1.20.5.2950">
    <property type="match status" value="1"/>
</dbReference>
<accession>A0A2V2MY64</accession>
<proteinExistence type="predicted"/>
<dbReference type="EMBL" id="QGMZ01000027">
    <property type="protein sequence ID" value="PWR72379.1"/>
    <property type="molecule type" value="Genomic_DNA"/>
</dbReference>